<keyword evidence="4" id="KW-0808">Transferase</keyword>
<evidence type="ECO:0000256" key="2">
    <source>
        <dbReference type="ARBA" id="ARBA00008744"/>
    </source>
</evidence>
<comment type="subcellular location">
    <subcellularLocation>
        <location evidence="1">Membrane</location>
        <topology evidence="1">Multi-pass membrane protein</topology>
    </subcellularLocation>
</comment>
<keyword evidence="5 8" id="KW-0812">Transmembrane</keyword>
<dbReference type="Proteomes" id="UP001163046">
    <property type="component" value="Unassembled WGS sequence"/>
</dbReference>
<keyword evidence="6 8" id="KW-1133">Transmembrane helix</keyword>
<comment type="caution">
    <text evidence="9">The sequence shown here is derived from an EMBL/GenBank/DDBJ whole genome shotgun (WGS) entry which is preliminary data.</text>
</comment>
<keyword evidence="7 8" id="KW-0472">Membrane</keyword>
<keyword evidence="3" id="KW-0328">Glycosyltransferase</keyword>
<feature type="non-terminal residue" evidence="9">
    <location>
        <position position="1"/>
    </location>
</feature>
<feature type="transmembrane region" description="Helical" evidence="8">
    <location>
        <begin position="20"/>
        <end position="41"/>
    </location>
</feature>
<gene>
    <name evidence="9" type="ORF">OS493_040201</name>
</gene>
<evidence type="ECO:0000256" key="4">
    <source>
        <dbReference type="ARBA" id="ARBA00022679"/>
    </source>
</evidence>
<feature type="transmembrane region" description="Helical" evidence="8">
    <location>
        <begin position="78"/>
        <end position="102"/>
    </location>
</feature>
<evidence type="ECO:0000256" key="8">
    <source>
        <dbReference type="SAM" id="Phobius"/>
    </source>
</evidence>
<evidence type="ECO:0000256" key="5">
    <source>
        <dbReference type="ARBA" id="ARBA00022692"/>
    </source>
</evidence>
<feature type="non-terminal residue" evidence="9">
    <location>
        <position position="312"/>
    </location>
</feature>
<evidence type="ECO:0000256" key="7">
    <source>
        <dbReference type="ARBA" id="ARBA00023136"/>
    </source>
</evidence>
<dbReference type="InterPro" id="IPR018732">
    <property type="entry name" value="Dpy-19/Dpy-19-like"/>
</dbReference>
<accession>A0A9X0D695</accession>
<dbReference type="OrthoDB" id="6019623at2759"/>
<evidence type="ECO:0000256" key="6">
    <source>
        <dbReference type="ARBA" id="ARBA00022989"/>
    </source>
</evidence>
<feature type="transmembrane region" description="Helical" evidence="8">
    <location>
        <begin position="48"/>
        <end position="66"/>
    </location>
</feature>
<dbReference type="EMBL" id="MU825707">
    <property type="protein sequence ID" value="KAJ7388046.1"/>
    <property type="molecule type" value="Genomic_DNA"/>
</dbReference>
<evidence type="ECO:0000256" key="3">
    <source>
        <dbReference type="ARBA" id="ARBA00022676"/>
    </source>
</evidence>
<dbReference type="Pfam" id="PF10034">
    <property type="entry name" value="Dpy19"/>
    <property type="match status" value="2"/>
</dbReference>
<evidence type="ECO:0000313" key="9">
    <source>
        <dbReference type="EMBL" id="KAJ7388046.1"/>
    </source>
</evidence>
<proteinExistence type="inferred from homology"/>
<keyword evidence="10" id="KW-1185">Reference proteome</keyword>
<dbReference type="GO" id="GO:0000030">
    <property type="term" value="F:mannosyltransferase activity"/>
    <property type="evidence" value="ECO:0007669"/>
    <property type="project" value="TreeGrafter"/>
</dbReference>
<reference evidence="9" key="1">
    <citation type="submission" date="2023-01" db="EMBL/GenBank/DDBJ databases">
        <title>Genome assembly of the deep-sea coral Lophelia pertusa.</title>
        <authorList>
            <person name="Herrera S."/>
            <person name="Cordes E."/>
        </authorList>
    </citation>
    <scope>NUCLEOTIDE SEQUENCE</scope>
    <source>
        <strain evidence="9">USNM1676648</strain>
        <tissue evidence="9">Polyp</tissue>
    </source>
</reference>
<name>A0A9X0D695_9CNID</name>
<dbReference type="PANTHER" id="PTHR31488">
    <property type="entry name" value="DPY-19-LIKE 1, LIKE (H. SAPIENS)"/>
    <property type="match status" value="1"/>
</dbReference>
<organism evidence="9 10">
    <name type="scientific">Desmophyllum pertusum</name>
    <dbReference type="NCBI Taxonomy" id="174260"/>
    <lineage>
        <taxon>Eukaryota</taxon>
        <taxon>Metazoa</taxon>
        <taxon>Cnidaria</taxon>
        <taxon>Anthozoa</taxon>
        <taxon>Hexacorallia</taxon>
        <taxon>Scleractinia</taxon>
        <taxon>Caryophylliina</taxon>
        <taxon>Caryophylliidae</taxon>
        <taxon>Desmophyllum</taxon>
    </lineage>
</organism>
<evidence type="ECO:0000256" key="1">
    <source>
        <dbReference type="ARBA" id="ARBA00004141"/>
    </source>
</evidence>
<comment type="similarity">
    <text evidence="2">Belongs to the dpy-19 family.</text>
</comment>
<evidence type="ECO:0000313" key="10">
    <source>
        <dbReference type="Proteomes" id="UP001163046"/>
    </source>
</evidence>
<dbReference type="AlphaFoldDB" id="A0A9X0D695"/>
<dbReference type="PANTHER" id="PTHR31488:SF3">
    <property type="entry name" value="C-MANNOSYLTRANSFERASE DPY19L3"/>
    <property type="match status" value="1"/>
</dbReference>
<protein>
    <submittedName>
        <fullName evidence="9">Uncharacterized protein</fullName>
    </submittedName>
</protein>
<dbReference type="GO" id="GO:0005637">
    <property type="term" value="C:nuclear inner membrane"/>
    <property type="evidence" value="ECO:0007669"/>
    <property type="project" value="TreeGrafter"/>
</dbReference>
<sequence>IVCLSWHCSFNILLTLVWQLAQFILLLESMAFLVLIHLAFIPKYKARSLYLIVIGSLIGVCILQFVNDMILCSLALSFAVASLTLMTFHLSWCWPGGISFLIKVLMRVESDEHIFKFVNSIQISSHGYVLQAVHWCGVSVLCGVADSCSVCLLAYTVFVNWSRKSEADTSEEASPLFLNSHAEVVYQAIQSVFFGALAISTLRFKFLWTPHMCLFAAGIYLQNSRAHAVPAMLLALLLFIRLPKALKDLRDLRELYDPDTVELMTWINENTPPDASLTGSMQLLAGVKLCTNRHITNHPHYENKFLRERTKQ</sequence>